<proteinExistence type="inferred from homology"/>
<gene>
    <name evidence="7" type="ORF">LCPAC202_01410</name>
</gene>
<keyword evidence="4" id="KW-0234">DNA repair</keyword>
<dbReference type="PROSITE" id="PS00130">
    <property type="entry name" value="U_DNA_GLYCOSYLASE"/>
    <property type="match status" value="1"/>
</dbReference>
<keyword evidence="3" id="KW-0378">Hydrolase</keyword>
<dbReference type="NCBIfam" id="TIGR00628">
    <property type="entry name" value="ung"/>
    <property type="match status" value="1"/>
</dbReference>
<feature type="active site" description="Proton acceptor" evidence="5">
    <location>
        <position position="123"/>
    </location>
</feature>
<dbReference type="SMART" id="SM00987">
    <property type="entry name" value="UreE_C"/>
    <property type="match status" value="1"/>
</dbReference>
<dbReference type="CDD" id="cd10027">
    <property type="entry name" value="UDG-F1-like"/>
    <property type="match status" value="1"/>
</dbReference>
<dbReference type="EMBL" id="MK500513">
    <property type="protein sequence ID" value="QBK91167.1"/>
    <property type="molecule type" value="Genomic_DNA"/>
</dbReference>
<comment type="similarity">
    <text evidence="1">Belongs to the uracil-DNA glycosylase (UDG) superfamily. UNG family.</text>
</comment>
<dbReference type="PANTHER" id="PTHR11264">
    <property type="entry name" value="URACIL-DNA GLYCOSYLASE"/>
    <property type="match status" value="1"/>
</dbReference>
<dbReference type="SMART" id="SM00986">
    <property type="entry name" value="UDG"/>
    <property type="match status" value="1"/>
</dbReference>
<dbReference type="InterPro" id="IPR005122">
    <property type="entry name" value="Uracil-DNA_glycosylase-like"/>
</dbReference>
<evidence type="ECO:0000256" key="3">
    <source>
        <dbReference type="ARBA" id="ARBA00022801"/>
    </source>
</evidence>
<organism evidence="7">
    <name type="scientific">Pithovirus LCPAC202</name>
    <dbReference type="NCBI Taxonomy" id="2506592"/>
    <lineage>
        <taxon>Viruses</taxon>
        <taxon>Pithoviruses</taxon>
    </lineage>
</organism>
<protein>
    <submittedName>
        <fullName evidence="7">Uracil-DNA glycosylase</fullName>
    </submittedName>
</protein>
<reference evidence="7" key="1">
    <citation type="journal article" date="2019" name="MBio">
        <title>Virus Genomes from Deep Sea Sediments Expand the Ocean Megavirome and Support Independent Origins of Viral Gigantism.</title>
        <authorList>
            <person name="Backstrom D."/>
            <person name="Yutin N."/>
            <person name="Jorgensen S.L."/>
            <person name="Dharamshi J."/>
            <person name="Homa F."/>
            <person name="Zaremba-Niedwiedzka K."/>
            <person name="Spang A."/>
            <person name="Wolf Y.I."/>
            <person name="Koonin E.V."/>
            <person name="Ettema T.J."/>
        </authorList>
    </citation>
    <scope>NUCLEOTIDE SEQUENCE</scope>
</reference>
<evidence type="ECO:0000256" key="4">
    <source>
        <dbReference type="ARBA" id="ARBA00023204"/>
    </source>
</evidence>
<dbReference type="PANTHER" id="PTHR11264:SF0">
    <property type="entry name" value="URACIL-DNA GLYCOSYLASE"/>
    <property type="match status" value="1"/>
</dbReference>
<dbReference type="Pfam" id="PF03167">
    <property type="entry name" value="UDG"/>
    <property type="match status" value="1"/>
</dbReference>
<feature type="domain" description="Uracil-DNA glycosylase-like" evidence="6">
    <location>
        <begin position="108"/>
        <end position="272"/>
    </location>
</feature>
<accession>A0A481Z5X0</accession>
<sequence length="286" mass="32859">MDKPKVKSFPLVEAYHKKHVESARKANLNRGNKLDSIIRPDGQEIEFICRPRIKPNWSICQIVQNTAPLGWIDVFEDAWESIRTISDRIEREGNEFYPLRKDIFKVFELCPLNRVKVVIMGQDPYHSTDHQGLPVAQGMSFSVKKGITIPSSLRNIFKVLAKTVNGFTAPTHGDLTHWVKQGVFMLNMDLTVLPHTAKSHYRYWISFLNEVVKAIINVNPNVIFLLWGKEAQKTKDIIGDRSGIFETSHPSGYSARYGFNDCDHFNQVNQKLMELNQTPIDWQIPP</sequence>
<dbReference type="HAMAP" id="MF_00148">
    <property type="entry name" value="UDG"/>
    <property type="match status" value="1"/>
</dbReference>
<evidence type="ECO:0000256" key="1">
    <source>
        <dbReference type="ARBA" id="ARBA00008184"/>
    </source>
</evidence>
<dbReference type="GO" id="GO:0004844">
    <property type="term" value="F:uracil DNA N-glycosylase activity"/>
    <property type="evidence" value="ECO:0007669"/>
    <property type="project" value="InterPro"/>
</dbReference>
<name>A0A481Z5X0_9VIRU</name>
<dbReference type="InterPro" id="IPR002043">
    <property type="entry name" value="UDG_fam1"/>
</dbReference>
<dbReference type="NCBIfam" id="NF003588">
    <property type="entry name" value="PRK05254.1-1"/>
    <property type="match status" value="1"/>
</dbReference>
<evidence type="ECO:0000256" key="5">
    <source>
        <dbReference type="PROSITE-ProRule" id="PRU10072"/>
    </source>
</evidence>
<evidence type="ECO:0000313" key="7">
    <source>
        <dbReference type="EMBL" id="QBK91167.1"/>
    </source>
</evidence>
<dbReference type="InterPro" id="IPR036895">
    <property type="entry name" value="Uracil-DNA_glycosylase-like_sf"/>
</dbReference>
<evidence type="ECO:0000259" key="6">
    <source>
        <dbReference type="SMART" id="SM00986"/>
    </source>
</evidence>
<keyword evidence="2" id="KW-0227">DNA damage</keyword>
<dbReference type="NCBIfam" id="NF003592">
    <property type="entry name" value="PRK05254.1-5"/>
    <property type="match status" value="1"/>
</dbReference>
<dbReference type="InterPro" id="IPR018085">
    <property type="entry name" value="Ura-DNA_Glyclase_AS"/>
</dbReference>
<dbReference type="SUPFAM" id="SSF52141">
    <property type="entry name" value="Uracil-DNA glycosylase-like"/>
    <property type="match status" value="1"/>
</dbReference>
<dbReference type="GO" id="GO:0097510">
    <property type="term" value="P:base-excision repair, AP site formation via deaminated base removal"/>
    <property type="evidence" value="ECO:0007669"/>
    <property type="project" value="TreeGrafter"/>
</dbReference>
<dbReference type="Gene3D" id="3.40.470.10">
    <property type="entry name" value="Uracil-DNA glycosylase-like domain"/>
    <property type="match status" value="1"/>
</dbReference>
<evidence type="ECO:0000256" key="2">
    <source>
        <dbReference type="ARBA" id="ARBA00022763"/>
    </source>
</evidence>